<dbReference type="Proteomes" id="UP001283361">
    <property type="component" value="Unassembled WGS sequence"/>
</dbReference>
<comment type="caution">
    <text evidence="1">The sequence shown here is derived from an EMBL/GenBank/DDBJ whole genome shotgun (WGS) entry which is preliminary data.</text>
</comment>
<reference evidence="1" key="1">
    <citation type="journal article" date="2023" name="G3 (Bethesda)">
        <title>A reference genome for the long-term kleptoplast-retaining sea slug Elysia crispata morphotype clarki.</title>
        <authorList>
            <person name="Eastman K.E."/>
            <person name="Pendleton A.L."/>
            <person name="Shaikh M.A."/>
            <person name="Suttiyut T."/>
            <person name="Ogas R."/>
            <person name="Tomko P."/>
            <person name="Gavelis G."/>
            <person name="Widhalm J.R."/>
            <person name="Wisecaver J.H."/>
        </authorList>
    </citation>
    <scope>NUCLEOTIDE SEQUENCE</scope>
    <source>
        <strain evidence="1">ECLA1</strain>
    </source>
</reference>
<dbReference type="AlphaFoldDB" id="A0AAE1D6V3"/>
<accession>A0AAE1D6V3</accession>
<keyword evidence="2" id="KW-1185">Reference proteome</keyword>
<evidence type="ECO:0000313" key="2">
    <source>
        <dbReference type="Proteomes" id="UP001283361"/>
    </source>
</evidence>
<proteinExistence type="predicted"/>
<protein>
    <submittedName>
        <fullName evidence="1">Uncharacterized protein</fullName>
    </submittedName>
</protein>
<sequence>MKETKKLVYKPRPLIAHVADLFEAVNPGFRADHNLARTVRRFPASCRMLLITASCRGVLANHSLQAESLTGGMVGG</sequence>
<evidence type="ECO:0000313" key="1">
    <source>
        <dbReference type="EMBL" id="KAK3758925.1"/>
    </source>
</evidence>
<name>A0AAE1D6V3_9GAST</name>
<organism evidence="1 2">
    <name type="scientific">Elysia crispata</name>
    <name type="common">lettuce slug</name>
    <dbReference type="NCBI Taxonomy" id="231223"/>
    <lineage>
        <taxon>Eukaryota</taxon>
        <taxon>Metazoa</taxon>
        <taxon>Spiralia</taxon>
        <taxon>Lophotrochozoa</taxon>
        <taxon>Mollusca</taxon>
        <taxon>Gastropoda</taxon>
        <taxon>Heterobranchia</taxon>
        <taxon>Euthyneura</taxon>
        <taxon>Panpulmonata</taxon>
        <taxon>Sacoglossa</taxon>
        <taxon>Placobranchoidea</taxon>
        <taxon>Plakobranchidae</taxon>
        <taxon>Elysia</taxon>
    </lineage>
</organism>
<dbReference type="EMBL" id="JAWDGP010005185">
    <property type="protein sequence ID" value="KAK3758925.1"/>
    <property type="molecule type" value="Genomic_DNA"/>
</dbReference>
<gene>
    <name evidence="1" type="ORF">RRG08_016005</name>
</gene>